<evidence type="ECO:0000313" key="8">
    <source>
        <dbReference type="Proteomes" id="UP000030700"/>
    </source>
</evidence>
<dbReference type="CDD" id="cd06261">
    <property type="entry name" value="TM_PBP2"/>
    <property type="match status" value="2"/>
</dbReference>
<feature type="transmembrane region" description="Helical" evidence="5">
    <location>
        <begin position="483"/>
        <end position="506"/>
    </location>
</feature>
<evidence type="ECO:0000256" key="2">
    <source>
        <dbReference type="ARBA" id="ARBA00022692"/>
    </source>
</evidence>
<feature type="transmembrane region" description="Helical" evidence="5">
    <location>
        <begin position="526"/>
        <end position="547"/>
    </location>
</feature>
<reference evidence="7" key="1">
    <citation type="journal article" date="2015" name="PeerJ">
        <title>First genomic representation of candidate bacterial phylum KSB3 points to enhanced environmental sensing as a trigger of wastewater bulking.</title>
        <authorList>
            <person name="Sekiguchi Y."/>
            <person name="Ohashi A."/>
            <person name="Parks D.H."/>
            <person name="Yamauchi T."/>
            <person name="Tyson G.W."/>
            <person name="Hugenholtz P."/>
        </authorList>
    </citation>
    <scope>NUCLEOTIDE SEQUENCE [LARGE SCALE GENOMIC DNA]</scope>
</reference>
<dbReference type="Proteomes" id="UP000030700">
    <property type="component" value="Unassembled WGS sequence"/>
</dbReference>
<dbReference type="PROSITE" id="PS50928">
    <property type="entry name" value="ABC_TM1"/>
    <property type="match status" value="2"/>
</dbReference>
<feature type="transmembrane region" description="Helical" evidence="5">
    <location>
        <begin position="23"/>
        <end position="44"/>
    </location>
</feature>
<evidence type="ECO:0000256" key="1">
    <source>
        <dbReference type="ARBA" id="ARBA00004141"/>
    </source>
</evidence>
<dbReference type="InterPro" id="IPR035906">
    <property type="entry name" value="MetI-like_sf"/>
</dbReference>
<feature type="transmembrane region" description="Helical" evidence="5">
    <location>
        <begin position="260"/>
        <end position="281"/>
    </location>
</feature>
<accession>A0A0S6VVZ9</accession>
<feature type="transmembrane region" description="Helical" evidence="5">
    <location>
        <begin position="121"/>
        <end position="148"/>
    </location>
</feature>
<dbReference type="STRING" id="1499966.U14_01585"/>
<sequence length="564" mass="61293">MNAAALSFRNVRNDIRQLTNEPMLLGAVITIFVLLLVFIVYPILVMTKLSFTSSDGHWTLDAYRFIFTHARFRTSILNSMILGAIVATLSTIIGFLFAYIVTRTRVPGQKILNQLALLPMISPPFMFALSVILLFGRNGLITAGLLGIDRYNIYGLKGLTIVQTINLFPVAYLTLSGILQGIDPDLETCAMNLGAKPLKTFLTVTLPLALPGILASWMLVFVGSLTDFGNPMVVGGEFDVLSVQAYLEFTGMANLPRGSALAILLLIPTSLIFLLQKFLLGKKSYATITGKSSRRAALNTHPVADTILLILCALVSLFILMFYGVILVGSFIKLWGLDYSLTLQHFKYSFDVGMETLYKTLLLAAIATPITSLLGMVIAFLVVRKRFPGKHLLEFLSLLSYAIPGTAIGIGYILAFNKPPLLLSGTALILVINHIFRNIPIGVEAGIAALKQISKDIEESSTNLGATSAYTFKKITLPLITPSFFAGAAYSFVRCMTAISAIVFLVSARWNHITVLILAQTEIMRLGAASALSVILIIVITLFNLVLKKATGLGKARIFGEPVG</sequence>
<evidence type="ECO:0000256" key="3">
    <source>
        <dbReference type="ARBA" id="ARBA00022989"/>
    </source>
</evidence>
<evidence type="ECO:0000313" key="7">
    <source>
        <dbReference type="EMBL" id="GAK50356.1"/>
    </source>
</evidence>
<name>A0A0S6VVZ9_9BACT</name>
<feature type="domain" description="ABC transmembrane type-1" evidence="6">
    <location>
        <begin position="76"/>
        <end position="276"/>
    </location>
</feature>
<evidence type="ECO:0000256" key="4">
    <source>
        <dbReference type="ARBA" id="ARBA00023136"/>
    </source>
</evidence>
<feature type="transmembrane region" description="Helical" evidence="5">
    <location>
        <begin position="201"/>
        <end position="222"/>
    </location>
</feature>
<dbReference type="GO" id="GO:0005886">
    <property type="term" value="C:plasma membrane"/>
    <property type="evidence" value="ECO:0007669"/>
    <property type="project" value="UniProtKB-SubCell"/>
</dbReference>
<keyword evidence="8" id="KW-1185">Reference proteome</keyword>
<gene>
    <name evidence="7" type="ORF">U14_01585</name>
</gene>
<evidence type="ECO:0000256" key="5">
    <source>
        <dbReference type="RuleBase" id="RU363032"/>
    </source>
</evidence>
<feature type="transmembrane region" description="Helical" evidence="5">
    <location>
        <begin position="302"/>
        <end position="332"/>
    </location>
</feature>
<keyword evidence="5" id="KW-0813">Transport</keyword>
<organism evidence="7">
    <name type="scientific">Candidatus Moduliflexus flocculans</name>
    <dbReference type="NCBI Taxonomy" id="1499966"/>
    <lineage>
        <taxon>Bacteria</taxon>
        <taxon>Candidatus Moduliflexota</taxon>
        <taxon>Candidatus Moduliflexia</taxon>
        <taxon>Candidatus Moduliflexales</taxon>
        <taxon>Candidatus Moduliflexaceae</taxon>
    </lineage>
</organism>
<evidence type="ECO:0000259" key="6">
    <source>
        <dbReference type="PROSITE" id="PS50928"/>
    </source>
</evidence>
<dbReference type="Gene3D" id="1.10.3720.10">
    <property type="entry name" value="MetI-like"/>
    <property type="match status" value="2"/>
</dbReference>
<dbReference type="InterPro" id="IPR000515">
    <property type="entry name" value="MetI-like"/>
</dbReference>
<keyword evidence="3 5" id="KW-1133">Transmembrane helix</keyword>
<dbReference type="EMBL" id="DF820456">
    <property type="protein sequence ID" value="GAK50356.1"/>
    <property type="molecule type" value="Genomic_DNA"/>
</dbReference>
<dbReference type="GO" id="GO:0055085">
    <property type="term" value="P:transmembrane transport"/>
    <property type="evidence" value="ECO:0007669"/>
    <property type="project" value="InterPro"/>
</dbReference>
<feature type="transmembrane region" description="Helical" evidence="5">
    <location>
        <begin position="81"/>
        <end position="101"/>
    </location>
</feature>
<protein>
    <submittedName>
        <fullName evidence="7">Binding-protein-dependent transport systems inner membrane component</fullName>
    </submittedName>
</protein>
<feature type="domain" description="ABC transmembrane type-1" evidence="6">
    <location>
        <begin position="357"/>
        <end position="547"/>
    </location>
</feature>
<dbReference type="AlphaFoldDB" id="A0A0S6VVZ9"/>
<feature type="transmembrane region" description="Helical" evidence="5">
    <location>
        <begin position="395"/>
        <end position="414"/>
    </location>
</feature>
<feature type="transmembrane region" description="Helical" evidence="5">
    <location>
        <begin position="361"/>
        <end position="383"/>
    </location>
</feature>
<comment type="subcellular location">
    <subcellularLocation>
        <location evidence="5">Cell membrane</location>
        <topology evidence="5">Multi-pass membrane protein</topology>
    </subcellularLocation>
    <subcellularLocation>
        <location evidence="1">Membrane</location>
        <topology evidence="1">Multi-pass membrane protein</topology>
    </subcellularLocation>
</comment>
<dbReference type="Pfam" id="PF00528">
    <property type="entry name" value="BPD_transp_1"/>
    <property type="match status" value="2"/>
</dbReference>
<dbReference type="PANTHER" id="PTHR43496">
    <property type="entry name" value="PROTEIN LPLB"/>
    <property type="match status" value="1"/>
</dbReference>
<keyword evidence="4 5" id="KW-0472">Membrane</keyword>
<proteinExistence type="inferred from homology"/>
<dbReference type="SUPFAM" id="SSF161098">
    <property type="entry name" value="MetI-like"/>
    <property type="match status" value="2"/>
</dbReference>
<dbReference type="HOGENOM" id="CLU_021838_1_1_0"/>
<comment type="similarity">
    <text evidence="5">Belongs to the binding-protein-dependent transport system permease family.</text>
</comment>
<dbReference type="PANTHER" id="PTHR43496:SF1">
    <property type="entry name" value="POLYGALACTURONAN_RHAMNOGALACTURONAN TRANSPORT SYSTEM PERMEASE PROTEIN YTEP"/>
    <property type="match status" value="1"/>
</dbReference>
<keyword evidence="2 5" id="KW-0812">Transmembrane</keyword>